<organism evidence="2 3">
    <name type="scientific">Roseibium aggregatum</name>
    <dbReference type="NCBI Taxonomy" id="187304"/>
    <lineage>
        <taxon>Bacteria</taxon>
        <taxon>Pseudomonadati</taxon>
        <taxon>Pseudomonadota</taxon>
        <taxon>Alphaproteobacteria</taxon>
        <taxon>Hyphomicrobiales</taxon>
        <taxon>Stappiaceae</taxon>
        <taxon>Roseibium</taxon>
    </lineage>
</organism>
<dbReference type="InterPro" id="IPR000182">
    <property type="entry name" value="GNAT_dom"/>
</dbReference>
<dbReference type="CDD" id="cd04301">
    <property type="entry name" value="NAT_SF"/>
    <property type="match status" value="1"/>
</dbReference>
<dbReference type="OrthoDB" id="9815099at2"/>
<dbReference type="Proteomes" id="UP000048926">
    <property type="component" value="Unassembled WGS sequence"/>
</dbReference>
<reference evidence="3" key="1">
    <citation type="submission" date="2015-07" db="EMBL/GenBank/DDBJ databases">
        <authorList>
            <person name="Rodrigo-Torres Lidia"/>
            <person name="Arahal R.David."/>
        </authorList>
    </citation>
    <scope>NUCLEOTIDE SEQUENCE [LARGE SCALE GENOMIC DNA]</scope>
    <source>
        <strain evidence="3">CECT 4801</strain>
    </source>
</reference>
<keyword evidence="2" id="KW-0808">Transferase</keyword>
<dbReference type="Gene3D" id="3.40.630.30">
    <property type="match status" value="1"/>
</dbReference>
<proteinExistence type="predicted"/>
<dbReference type="SUPFAM" id="SSF55729">
    <property type="entry name" value="Acyl-CoA N-acyltransferases (Nat)"/>
    <property type="match status" value="1"/>
</dbReference>
<keyword evidence="3" id="KW-1185">Reference proteome</keyword>
<dbReference type="Pfam" id="PF00583">
    <property type="entry name" value="Acetyltransf_1"/>
    <property type="match status" value="1"/>
</dbReference>
<dbReference type="STRING" id="187304.B0E33_19200"/>
<dbReference type="PROSITE" id="PS51186">
    <property type="entry name" value="GNAT"/>
    <property type="match status" value="1"/>
</dbReference>
<evidence type="ECO:0000313" key="2">
    <source>
        <dbReference type="EMBL" id="CTQ43715.1"/>
    </source>
</evidence>
<dbReference type="AlphaFoldDB" id="A0A0M6Y0S4"/>
<feature type="domain" description="N-acetyltransferase" evidence="1">
    <location>
        <begin position="6"/>
        <end position="147"/>
    </location>
</feature>
<sequence length="170" mass="17812">MKQTTWVIRPEDATDTSSIDDLQAEAFGPGRFARTAFRIREGVLHRPDVSFVGLAGEQVAGSIRLTPIRIGESDALLLGPLTVSPDFKNRGLGKALMRTAMEAAAAAGDKVVLLVGDAPYYSPFGFQQVPFGRITLPGPVDPARLLVALLNDGDIPSGMVHGGASVAGAS</sequence>
<gene>
    <name evidence="2" type="ORF">LAL4801_02155</name>
</gene>
<accession>A0A0M6Y0S4</accession>
<evidence type="ECO:0000259" key="1">
    <source>
        <dbReference type="PROSITE" id="PS51186"/>
    </source>
</evidence>
<name>A0A0M6Y0S4_9HYPH</name>
<dbReference type="RefSeq" id="WP_055656749.1">
    <property type="nucleotide sequence ID" value="NZ_CXST01000001.1"/>
</dbReference>
<protein>
    <submittedName>
        <fullName evidence="2">Putative acetyltransferase</fullName>
    </submittedName>
</protein>
<dbReference type="InterPro" id="IPR016181">
    <property type="entry name" value="Acyl_CoA_acyltransferase"/>
</dbReference>
<dbReference type="GO" id="GO:0016747">
    <property type="term" value="F:acyltransferase activity, transferring groups other than amino-acyl groups"/>
    <property type="evidence" value="ECO:0007669"/>
    <property type="project" value="InterPro"/>
</dbReference>
<dbReference type="EMBL" id="CXST01000001">
    <property type="protein sequence ID" value="CTQ43715.1"/>
    <property type="molecule type" value="Genomic_DNA"/>
</dbReference>
<evidence type="ECO:0000313" key="3">
    <source>
        <dbReference type="Proteomes" id="UP000048926"/>
    </source>
</evidence>